<sequence>MEGTMIDRKLTVAPLCAALLVGCAGTASDRYPSLAVRDVERAEGTFQPVPGRKLDVPEVETDLTGDLDTRLAALVGQVRSSHADFFGAVPDAERMVVAAVGSSIGSDSWAAAQVALADLDSARSNSAVALGDLDILYAAARVQAQDAEAIEAARNAVIALVAEEDAVLERLRAQIR</sequence>
<dbReference type="AlphaFoldDB" id="A0A345YDZ8"/>
<proteinExistence type="predicted"/>
<organism evidence="1 2">
    <name type="scientific">Erythrobacter aureus</name>
    <dbReference type="NCBI Taxonomy" id="2182384"/>
    <lineage>
        <taxon>Bacteria</taxon>
        <taxon>Pseudomonadati</taxon>
        <taxon>Pseudomonadota</taxon>
        <taxon>Alphaproteobacteria</taxon>
        <taxon>Sphingomonadales</taxon>
        <taxon>Erythrobacteraceae</taxon>
        <taxon>Erythrobacter/Porphyrobacter group</taxon>
        <taxon>Erythrobacter</taxon>
    </lineage>
</organism>
<accession>A0A345YDZ8</accession>
<dbReference type="EMBL" id="CP031357">
    <property type="protein sequence ID" value="AXK42150.1"/>
    <property type="molecule type" value="Genomic_DNA"/>
</dbReference>
<evidence type="ECO:0000313" key="2">
    <source>
        <dbReference type="Proteomes" id="UP000254508"/>
    </source>
</evidence>
<gene>
    <name evidence="1" type="ORF">DVR09_07185</name>
</gene>
<keyword evidence="2" id="KW-1185">Reference proteome</keyword>
<dbReference type="KEGG" id="err:DVR09_07185"/>
<dbReference type="Proteomes" id="UP000254508">
    <property type="component" value="Chromosome"/>
</dbReference>
<dbReference type="OrthoDB" id="7505503at2"/>
<reference evidence="2" key="1">
    <citation type="submission" date="2018-07" db="EMBL/GenBank/DDBJ databases">
        <title>Genome sequence of Erythrobacter strain YH-07, an antagonistic bacterium isolated from Yellow Sea.</title>
        <authorList>
            <person name="Tang T."/>
            <person name="Liu Q."/>
            <person name="Sun X."/>
        </authorList>
    </citation>
    <scope>NUCLEOTIDE SEQUENCE [LARGE SCALE GENOMIC DNA]</scope>
    <source>
        <strain evidence="2">YH-07</strain>
    </source>
</reference>
<evidence type="ECO:0000313" key="1">
    <source>
        <dbReference type="EMBL" id="AXK42150.1"/>
    </source>
</evidence>
<name>A0A345YDZ8_9SPHN</name>
<protein>
    <submittedName>
        <fullName evidence="1">Uncharacterized protein</fullName>
    </submittedName>
</protein>